<evidence type="ECO:0000259" key="2">
    <source>
        <dbReference type="Pfam" id="PF18803"/>
    </source>
</evidence>
<dbReference type="InterPro" id="IPR040521">
    <property type="entry name" value="KDZ"/>
</dbReference>
<name>A0A4S8LTZ9_DENBC</name>
<organism evidence="3 4">
    <name type="scientific">Dendrothele bispora (strain CBS 962.96)</name>
    <dbReference type="NCBI Taxonomy" id="1314807"/>
    <lineage>
        <taxon>Eukaryota</taxon>
        <taxon>Fungi</taxon>
        <taxon>Dikarya</taxon>
        <taxon>Basidiomycota</taxon>
        <taxon>Agaricomycotina</taxon>
        <taxon>Agaricomycetes</taxon>
        <taxon>Agaricomycetidae</taxon>
        <taxon>Agaricales</taxon>
        <taxon>Agaricales incertae sedis</taxon>
        <taxon>Dendrothele</taxon>
    </lineage>
</organism>
<feature type="domain" description="CxC2-like cysteine cluster KDZ transposase-associated" evidence="2">
    <location>
        <begin position="89"/>
        <end position="197"/>
    </location>
</feature>
<evidence type="ECO:0000256" key="1">
    <source>
        <dbReference type="SAM" id="MobiDB-lite"/>
    </source>
</evidence>
<reference evidence="3 4" key="1">
    <citation type="journal article" date="2019" name="Nat. Ecol. Evol.">
        <title>Megaphylogeny resolves global patterns of mushroom evolution.</title>
        <authorList>
            <person name="Varga T."/>
            <person name="Krizsan K."/>
            <person name="Foldi C."/>
            <person name="Dima B."/>
            <person name="Sanchez-Garcia M."/>
            <person name="Sanchez-Ramirez S."/>
            <person name="Szollosi G.J."/>
            <person name="Szarkandi J.G."/>
            <person name="Papp V."/>
            <person name="Albert L."/>
            <person name="Andreopoulos W."/>
            <person name="Angelini C."/>
            <person name="Antonin V."/>
            <person name="Barry K.W."/>
            <person name="Bougher N.L."/>
            <person name="Buchanan P."/>
            <person name="Buyck B."/>
            <person name="Bense V."/>
            <person name="Catcheside P."/>
            <person name="Chovatia M."/>
            <person name="Cooper J."/>
            <person name="Damon W."/>
            <person name="Desjardin D."/>
            <person name="Finy P."/>
            <person name="Geml J."/>
            <person name="Haridas S."/>
            <person name="Hughes K."/>
            <person name="Justo A."/>
            <person name="Karasinski D."/>
            <person name="Kautmanova I."/>
            <person name="Kiss B."/>
            <person name="Kocsube S."/>
            <person name="Kotiranta H."/>
            <person name="LaButti K.M."/>
            <person name="Lechner B.E."/>
            <person name="Liimatainen K."/>
            <person name="Lipzen A."/>
            <person name="Lukacs Z."/>
            <person name="Mihaltcheva S."/>
            <person name="Morgado L.N."/>
            <person name="Niskanen T."/>
            <person name="Noordeloos M.E."/>
            <person name="Ohm R.A."/>
            <person name="Ortiz-Santana B."/>
            <person name="Ovrebo C."/>
            <person name="Racz N."/>
            <person name="Riley R."/>
            <person name="Savchenko A."/>
            <person name="Shiryaev A."/>
            <person name="Soop K."/>
            <person name="Spirin V."/>
            <person name="Szebenyi C."/>
            <person name="Tomsovsky M."/>
            <person name="Tulloss R.E."/>
            <person name="Uehling J."/>
            <person name="Grigoriev I.V."/>
            <person name="Vagvolgyi C."/>
            <person name="Papp T."/>
            <person name="Martin F.M."/>
            <person name="Miettinen O."/>
            <person name="Hibbett D.S."/>
            <person name="Nagy L.G."/>
        </authorList>
    </citation>
    <scope>NUCLEOTIDE SEQUENCE [LARGE SCALE GENOMIC DNA]</scope>
    <source>
        <strain evidence="3 4">CBS 962.96</strain>
    </source>
</reference>
<accession>A0A4S8LTZ9</accession>
<dbReference type="InterPro" id="IPR041457">
    <property type="entry name" value="CxC2_KDZ-assoc"/>
</dbReference>
<gene>
    <name evidence="3" type="ORF">K435DRAFT_671013</name>
</gene>
<dbReference type="EMBL" id="ML179261">
    <property type="protein sequence ID" value="THU93004.1"/>
    <property type="molecule type" value="Genomic_DNA"/>
</dbReference>
<dbReference type="Pfam" id="PF18803">
    <property type="entry name" value="CxC2"/>
    <property type="match status" value="1"/>
</dbReference>
<dbReference type="PANTHER" id="PTHR33104">
    <property type="entry name" value="SI:DKEY-29D5.2"/>
    <property type="match status" value="1"/>
</dbReference>
<evidence type="ECO:0000313" key="3">
    <source>
        <dbReference type="EMBL" id="THU93004.1"/>
    </source>
</evidence>
<protein>
    <recommendedName>
        <fullName evidence="2">CxC2-like cysteine cluster KDZ transposase-associated domain-containing protein</fullName>
    </recommendedName>
</protein>
<sequence>DRPVLAWLKLRDRILAAFMTLKGRGQNISPTCQFCATSKSQDTKPPLYRCRECHGQCLMCEDCIVSQHWANPLHRIEKWNDKFFEPISLDSLGLRMQLGHPDGSVCQRPLPGPQGFVVIHSNGLHQINIDYCGCRQNGHQEPWEQLLYCELFSATTERPQTCCSFRMLELFHLLNLEGKTTAFNFYDSLEKLTDNTGCIVVKRRYYAFLRVMRLWRHIRMLKRSGMGVGGLSGDLFRTVEQTSPGELVVKCIACPIPEVNLPKGWQNAPPNLKFLYNFFLAIDACFRLKRRKISSWEKDPSLQDGWAYFVEHEPYKKWCGVMSEQKEMSTCTNLASLDYANTKFHVGYDASGGAAGICARHEFLLANGYGQTQVGERYANIDFIVASLLRHICALLFLVISYDIACQWSKKIVERFMNLPPLIRLVLIIRITRMRFVIPKLHILAHLLKCQELFSLNYSPGVGQTDAESIERLWSNLGPVTTSLKEMGPGSHHDTLEDHFGHWNWCKLIGMGALLKQRFIKHSAELLRQEAGFATFTAGQIEEVPAWKKMVDDFEDGSGKENPYSLPKSGTSRLTLQDVRLDLAKEDETKAIEGVPAICDTAPGEFIYTGLEIEHQQRQLRLDISRTRNPTLKELTGFVDRRAKITRHINHFRSVQLKYMPISLQLLAIHPMMTKPNSPNAEDIPLLLPSALTRSQRLSGQCNSNLAEIESRLRDAQCEESLNKLRHGLLVKRRLLDYKNRNARHQGPTTRSRSYINQQQYKIDLSAATYHNAWTAKLALVGGKVDDVGWEKLQADDVRCMEDLDEVVRKEREAARKKGKELPDGAGESRRMISWIWETSKRGVNGTTEAVLFEGLRVEWCKAYARVRRYREEILLLKEEMRRCLVTLEWQAQQWLSKANPTSFGEAHADGISAYAYQQGALRRKIASRFRVMWAGFDLPDETTAITNDSQNVGFIEPPLLAIQHSGEAADVNNDEDDGDYNSEREVDSEEEVMEEVEEDMEEIVEEPMDVYTRLAFLETK</sequence>
<feature type="region of interest" description="Disordered" evidence="1">
    <location>
        <begin position="970"/>
        <end position="993"/>
    </location>
</feature>
<feature type="compositionally biased region" description="Acidic residues" evidence="1">
    <location>
        <begin position="973"/>
        <end position="993"/>
    </location>
</feature>
<dbReference type="Proteomes" id="UP000297245">
    <property type="component" value="Unassembled WGS sequence"/>
</dbReference>
<dbReference type="OrthoDB" id="3235114at2759"/>
<dbReference type="AlphaFoldDB" id="A0A4S8LTZ9"/>
<feature type="non-terminal residue" evidence="3">
    <location>
        <position position="1"/>
    </location>
</feature>
<dbReference type="PANTHER" id="PTHR33104:SF2">
    <property type="entry name" value="CXC3 LIKE CYSTEINE CLUSTER DOMAIN-CONTAINING PROTEIN"/>
    <property type="match status" value="1"/>
</dbReference>
<keyword evidence="4" id="KW-1185">Reference proteome</keyword>
<proteinExistence type="predicted"/>
<evidence type="ECO:0000313" key="4">
    <source>
        <dbReference type="Proteomes" id="UP000297245"/>
    </source>
</evidence>
<dbReference type="Pfam" id="PF18758">
    <property type="entry name" value="KDZ"/>
    <property type="match status" value="1"/>
</dbReference>